<dbReference type="PANTHER" id="PTHR23407:SF1">
    <property type="entry name" value="5-FORMYLTETRAHYDROFOLATE CYCLO-LIGASE"/>
    <property type="match status" value="1"/>
</dbReference>
<protein>
    <recommendedName>
        <fullName evidence="5">5-formyltetrahydrofolate cyclo-ligase</fullName>
        <ecNumber evidence="5">6.3.3.2</ecNumber>
    </recommendedName>
</protein>
<evidence type="ECO:0000256" key="2">
    <source>
        <dbReference type="ARBA" id="ARBA00022741"/>
    </source>
</evidence>
<dbReference type="InterPro" id="IPR037171">
    <property type="entry name" value="NagB/RpiA_transferase-like"/>
</dbReference>
<evidence type="ECO:0000256" key="3">
    <source>
        <dbReference type="ARBA" id="ARBA00022840"/>
    </source>
</evidence>
<organism evidence="7 8">
    <name type="scientific">Anaerosporobacter mobilis DSM 15930</name>
    <dbReference type="NCBI Taxonomy" id="1120996"/>
    <lineage>
        <taxon>Bacteria</taxon>
        <taxon>Bacillati</taxon>
        <taxon>Bacillota</taxon>
        <taxon>Clostridia</taxon>
        <taxon>Lachnospirales</taxon>
        <taxon>Lachnospiraceae</taxon>
        <taxon>Anaerosporobacter</taxon>
    </lineage>
</organism>
<keyword evidence="7" id="KW-0436">Ligase</keyword>
<dbReference type="NCBIfam" id="TIGR02727">
    <property type="entry name" value="MTHFS_bact"/>
    <property type="match status" value="1"/>
</dbReference>
<dbReference type="PIRSF" id="PIRSF006806">
    <property type="entry name" value="FTHF_cligase"/>
    <property type="match status" value="1"/>
</dbReference>
<accession>A0A1M7GW65</accession>
<dbReference type="GO" id="GO:0009396">
    <property type="term" value="P:folic acid-containing compound biosynthetic process"/>
    <property type="evidence" value="ECO:0007669"/>
    <property type="project" value="TreeGrafter"/>
</dbReference>
<proteinExistence type="inferred from homology"/>
<keyword evidence="8" id="KW-1185">Reference proteome</keyword>
<evidence type="ECO:0000256" key="4">
    <source>
        <dbReference type="PIRSR" id="PIRSR006806-1"/>
    </source>
</evidence>
<comment type="similarity">
    <text evidence="1 5">Belongs to the 5-formyltetrahydrofolate cyclo-ligase family.</text>
</comment>
<dbReference type="GO" id="GO:0035999">
    <property type="term" value="P:tetrahydrofolate interconversion"/>
    <property type="evidence" value="ECO:0007669"/>
    <property type="project" value="TreeGrafter"/>
</dbReference>
<dbReference type="Pfam" id="PF01812">
    <property type="entry name" value="5-FTHF_cyc-lig"/>
    <property type="match status" value="1"/>
</dbReference>
<dbReference type="STRING" id="1120996.SAMN02746066_01136"/>
<dbReference type="GO" id="GO:0046872">
    <property type="term" value="F:metal ion binding"/>
    <property type="evidence" value="ECO:0007669"/>
    <property type="project" value="UniProtKB-KW"/>
</dbReference>
<dbReference type="EMBL" id="FRCP01000007">
    <property type="protein sequence ID" value="SHM20089.1"/>
    <property type="molecule type" value="Genomic_DNA"/>
</dbReference>
<keyword evidence="2 4" id="KW-0547">Nucleotide-binding</keyword>
<dbReference type="Gene3D" id="3.40.50.10420">
    <property type="entry name" value="NagB/RpiA/CoA transferase-like"/>
    <property type="match status" value="1"/>
</dbReference>
<reference evidence="7 8" key="1">
    <citation type="submission" date="2016-11" db="EMBL/GenBank/DDBJ databases">
        <authorList>
            <person name="Jaros S."/>
            <person name="Januszkiewicz K."/>
            <person name="Wedrychowicz H."/>
        </authorList>
    </citation>
    <scope>NUCLEOTIDE SEQUENCE [LARGE SCALE GENOMIC DNA]</scope>
    <source>
        <strain evidence="7 8">DSM 15930</strain>
    </source>
</reference>
<keyword evidence="5" id="KW-0460">Magnesium</keyword>
<keyword evidence="5" id="KW-0479">Metal-binding</keyword>
<feature type="coiled-coil region" evidence="6">
    <location>
        <begin position="5"/>
        <end position="32"/>
    </location>
</feature>
<dbReference type="InterPro" id="IPR002698">
    <property type="entry name" value="FTHF_cligase"/>
</dbReference>
<keyword evidence="3 4" id="KW-0067">ATP-binding</keyword>
<name>A0A1M7GW65_9FIRM</name>
<sequence>MMTNKAEIRKYIKDMKNNLTEEEIEIRSSRIAKKLFDKPFYKQAEYIYLYVSYNQEIDTIGIIKHILEDKKRVAVPKVVDKNMEFHEITSLNQLSEGAFGIQEPTVYKPVSEDPEWASSNLMIIPGLAFDKNGSRIGYGGGYYDRYLHKNPERIGLKIALAYDFQVLEHIDIESYDEKIDGIITDKE</sequence>
<dbReference type="AlphaFoldDB" id="A0A1M7GW65"/>
<evidence type="ECO:0000256" key="5">
    <source>
        <dbReference type="RuleBase" id="RU361279"/>
    </source>
</evidence>
<dbReference type="PANTHER" id="PTHR23407">
    <property type="entry name" value="ATPASE INHIBITOR/5-FORMYLTETRAHYDROFOLATE CYCLO-LIGASE"/>
    <property type="match status" value="1"/>
</dbReference>
<evidence type="ECO:0000313" key="7">
    <source>
        <dbReference type="EMBL" id="SHM20089.1"/>
    </source>
</evidence>
<feature type="binding site" evidence="4">
    <location>
        <begin position="5"/>
        <end position="9"/>
    </location>
    <ligand>
        <name>ATP</name>
        <dbReference type="ChEBI" id="CHEBI:30616"/>
    </ligand>
</feature>
<dbReference type="Proteomes" id="UP000184038">
    <property type="component" value="Unassembled WGS sequence"/>
</dbReference>
<dbReference type="GO" id="GO:0030272">
    <property type="term" value="F:5-formyltetrahydrofolate cyclo-ligase activity"/>
    <property type="evidence" value="ECO:0007669"/>
    <property type="project" value="UniProtKB-EC"/>
</dbReference>
<dbReference type="GO" id="GO:0005524">
    <property type="term" value="F:ATP binding"/>
    <property type="evidence" value="ECO:0007669"/>
    <property type="project" value="UniProtKB-KW"/>
</dbReference>
<evidence type="ECO:0000313" key="8">
    <source>
        <dbReference type="Proteomes" id="UP000184038"/>
    </source>
</evidence>
<keyword evidence="6" id="KW-0175">Coiled coil</keyword>
<comment type="cofactor">
    <cofactor evidence="5">
        <name>Mg(2+)</name>
        <dbReference type="ChEBI" id="CHEBI:18420"/>
    </cofactor>
</comment>
<dbReference type="EC" id="6.3.3.2" evidence="5"/>
<evidence type="ECO:0000256" key="6">
    <source>
        <dbReference type="SAM" id="Coils"/>
    </source>
</evidence>
<dbReference type="SUPFAM" id="SSF100950">
    <property type="entry name" value="NagB/RpiA/CoA transferase-like"/>
    <property type="match status" value="1"/>
</dbReference>
<evidence type="ECO:0000256" key="1">
    <source>
        <dbReference type="ARBA" id="ARBA00010638"/>
    </source>
</evidence>
<comment type="catalytic activity">
    <reaction evidence="5">
        <text>(6S)-5-formyl-5,6,7,8-tetrahydrofolate + ATP = (6R)-5,10-methenyltetrahydrofolate + ADP + phosphate</text>
        <dbReference type="Rhea" id="RHEA:10488"/>
        <dbReference type="ChEBI" id="CHEBI:30616"/>
        <dbReference type="ChEBI" id="CHEBI:43474"/>
        <dbReference type="ChEBI" id="CHEBI:57455"/>
        <dbReference type="ChEBI" id="CHEBI:57457"/>
        <dbReference type="ChEBI" id="CHEBI:456216"/>
        <dbReference type="EC" id="6.3.3.2"/>
    </reaction>
</comment>
<gene>
    <name evidence="7" type="ORF">SAMN02746066_01136</name>
</gene>
<dbReference type="InterPro" id="IPR024185">
    <property type="entry name" value="FTHF_cligase-like_sf"/>
</dbReference>
<feature type="binding site" evidence="4">
    <location>
        <position position="51"/>
    </location>
    <ligand>
        <name>substrate</name>
    </ligand>
</feature>
<feature type="binding site" evidence="4">
    <location>
        <begin position="135"/>
        <end position="143"/>
    </location>
    <ligand>
        <name>ATP</name>
        <dbReference type="ChEBI" id="CHEBI:30616"/>
    </ligand>
</feature>
<feature type="binding site" evidence="4">
    <location>
        <position position="56"/>
    </location>
    <ligand>
        <name>substrate</name>
    </ligand>
</feature>